<evidence type="ECO:0000259" key="1">
    <source>
        <dbReference type="Pfam" id="PF15579"/>
    </source>
</evidence>
<organism evidence="3 5">
    <name type="scientific">Superficieibacter electus</name>
    <dbReference type="NCBI Taxonomy" id="2022662"/>
    <lineage>
        <taxon>Bacteria</taxon>
        <taxon>Pseudomonadati</taxon>
        <taxon>Pseudomonadota</taxon>
        <taxon>Gammaproteobacteria</taxon>
        <taxon>Enterobacterales</taxon>
        <taxon>Enterobacteriaceae</taxon>
        <taxon>Superficieibacter</taxon>
    </lineage>
</organism>
<gene>
    <name evidence="3" type="ORF">CHU32_00930</name>
    <name evidence="2" type="ORF">CHU33_00930</name>
</gene>
<sequence length="232" mass="27122">MIYYNDDYELDAKKCLDQLYKITLSIESLYGMDKIWYEKGTSRKQALKDIVFSRKHAVEETICRWNKRCRKNYPLFSEGIWDGGNDNNSCSVNYMKINYQYPQETNLEINMHSSSDEFHIDKVIRFMIEIVSVKKDAFAFIHSNGYWFLNRNVFLDRLCVGWMIYIPSVVLPELIPEAAKIVPIIEGGTQRGTIIVSTEDIFDGAKKEHIEKANNIEIKLLQLGYLPLLREL</sequence>
<comment type="caution">
    <text evidence="3">The sequence shown here is derived from an EMBL/GenBank/DDBJ whole genome shotgun (WGS) entry which is preliminary data.</text>
</comment>
<feature type="domain" description="Immunity protein 52" evidence="1">
    <location>
        <begin position="14"/>
        <end position="226"/>
    </location>
</feature>
<keyword evidence="4" id="KW-1185">Reference proteome</keyword>
<dbReference type="Proteomes" id="UP000237073">
    <property type="component" value="Unassembled WGS sequence"/>
</dbReference>
<dbReference type="Pfam" id="PF15579">
    <property type="entry name" value="Imm52"/>
    <property type="match status" value="1"/>
</dbReference>
<dbReference type="EMBL" id="PQGD01000001">
    <property type="protein sequence ID" value="POP50967.1"/>
    <property type="molecule type" value="Genomic_DNA"/>
</dbReference>
<evidence type="ECO:0000313" key="4">
    <source>
        <dbReference type="Proteomes" id="UP000237073"/>
    </source>
</evidence>
<evidence type="ECO:0000313" key="2">
    <source>
        <dbReference type="EMBL" id="POP48006.1"/>
    </source>
</evidence>
<protein>
    <recommendedName>
        <fullName evidence="1">Immunity protein 52 domain-containing protein</fullName>
    </recommendedName>
</protein>
<reference evidence="4 5" key="1">
    <citation type="submission" date="2018-01" db="EMBL/GenBank/DDBJ databases">
        <title>Superficieibacter electus gen. nov., sp. nov., an extended-spectrum beta-lactamase possessing member of the Enterobacteriaceae family, isolated from intensive care unit surfaces.</title>
        <authorList>
            <person name="Potter R.F."/>
            <person name="D'Souza A.W."/>
        </authorList>
    </citation>
    <scope>NUCLEOTIDE SEQUENCE [LARGE SCALE GENOMIC DNA]</scope>
    <source>
        <strain evidence="3 5">BP-1</strain>
        <strain evidence="2 4">BP-2</strain>
    </source>
</reference>
<dbReference type="Proteomes" id="UP000247005">
    <property type="component" value="Unassembled WGS sequence"/>
</dbReference>
<accession>A0A2P5GWN7</accession>
<dbReference type="InterPro" id="IPR028969">
    <property type="entry name" value="Imm52"/>
</dbReference>
<evidence type="ECO:0000313" key="3">
    <source>
        <dbReference type="EMBL" id="POP50967.1"/>
    </source>
</evidence>
<dbReference type="AlphaFoldDB" id="A0A2P5GWN7"/>
<dbReference type="EMBL" id="PQGE01000001">
    <property type="protein sequence ID" value="POP48006.1"/>
    <property type="molecule type" value="Genomic_DNA"/>
</dbReference>
<proteinExistence type="predicted"/>
<dbReference type="OrthoDB" id="8718152at2"/>
<name>A0A2P5GWN7_9ENTR</name>
<evidence type="ECO:0000313" key="5">
    <source>
        <dbReference type="Proteomes" id="UP000247005"/>
    </source>
</evidence>